<sequence>MGEGEEDTSDTIGILRASLESGIVKATVIAPAIRGRVRVYLRTVRTTRELGYAHINGAGHLSIDALGLEQEAWESGRLVLRVEQHEKVLEGFVAITAATELVRRAGPMAPRLFAILAGNETPADVAAMLAWFREDPARLPRAAAISTLSASEDEGEGSTFVHVGSLEGAVFDNSDPGAGEEGSVAWKHAMALLRSAFSTPRGPWNVGGETDDDDDDERDAREKRIREYDQQNVRSLENFEALLPKMIEPGSASADPILALALTHFVTDRVRPTAAKVRAWLGQILPAISSYGGAVAEQAMASLLVYYGTDGAPNRAARVRRALLKRDVDVLTLDPEICATIPAFMELLAQDFNAVEFIAEIVRCKTAGEEVRDYLLAAAAGAAFDNSVLLAKSEHWPKLERALIDPELFRKFYIFETPPTSCPRCYMNFPRASLADLRQLGVTSCCGRLIICKAI</sequence>
<keyword evidence="2" id="KW-1185">Reference proteome</keyword>
<protein>
    <submittedName>
        <fullName evidence="1">Uncharacterized protein</fullName>
    </submittedName>
</protein>
<accession>A0A8J3DTA1</accession>
<evidence type="ECO:0000313" key="1">
    <source>
        <dbReference type="EMBL" id="GHD23942.1"/>
    </source>
</evidence>
<comment type="caution">
    <text evidence="1">The sequence shown here is derived from an EMBL/GenBank/DDBJ whole genome shotgun (WGS) entry which is preliminary data.</text>
</comment>
<reference evidence="1" key="2">
    <citation type="submission" date="2020-09" db="EMBL/GenBank/DDBJ databases">
        <authorList>
            <person name="Sun Q."/>
            <person name="Kim S."/>
        </authorList>
    </citation>
    <scope>NUCLEOTIDE SEQUENCE</scope>
    <source>
        <strain evidence="1">KCTC 42249</strain>
    </source>
</reference>
<name>A0A8J3DTA1_9HYPH</name>
<gene>
    <name evidence="1" type="ORF">GCM10016234_39640</name>
</gene>
<dbReference type="AlphaFoldDB" id="A0A8J3DTA1"/>
<proteinExistence type="predicted"/>
<dbReference type="Proteomes" id="UP000630142">
    <property type="component" value="Unassembled WGS sequence"/>
</dbReference>
<evidence type="ECO:0000313" key="2">
    <source>
        <dbReference type="Proteomes" id="UP000630142"/>
    </source>
</evidence>
<dbReference type="EMBL" id="BMZQ01000006">
    <property type="protein sequence ID" value="GHD23942.1"/>
    <property type="molecule type" value="Genomic_DNA"/>
</dbReference>
<reference evidence="1" key="1">
    <citation type="journal article" date="2014" name="Int. J. Syst. Evol. Microbiol.">
        <title>Complete genome sequence of Corynebacterium casei LMG S-19264T (=DSM 44701T), isolated from a smear-ripened cheese.</title>
        <authorList>
            <consortium name="US DOE Joint Genome Institute (JGI-PGF)"/>
            <person name="Walter F."/>
            <person name="Albersmeier A."/>
            <person name="Kalinowski J."/>
            <person name="Ruckert C."/>
        </authorList>
    </citation>
    <scope>NUCLEOTIDE SEQUENCE</scope>
    <source>
        <strain evidence="1">KCTC 42249</strain>
    </source>
</reference>
<organism evidence="1 2">
    <name type="scientific">Tianweitania populi</name>
    <dbReference type="NCBI Taxonomy" id="1607949"/>
    <lineage>
        <taxon>Bacteria</taxon>
        <taxon>Pseudomonadati</taxon>
        <taxon>Pseudomonadota</taxon>
        <taxon>Alphaproteobacteria</taxon>
        <taxon>Hyphomicrobiales</taxon>
        <taxon>Phyllobacteriaceae</taxon>
        <taxon>Tianweitania</taxon>
    </lineage>
</organism>